<feature type="compositionally biased region" description="Basic and acidic residues" evidence="1">
    <location>
        <begin position="1"/>
        <end position="10"/>
    </location>
</feature>
<dbReference type="Ensembl" id="ENSCUST00005002622.1">
    <property type="protein sequence ID" value="ENSCUSP00005002490.1"/>
    <property type="gene ID" value="ENSCUSG00005001701.1"/>
</dbReference>
<accession>A0A8C3TME9</accession>
<protein>
    <submittedName>
        <fullName evidence="2">Uncharacterized protein</fullName>
    </submittedName>
</protein>
<evidence type="ECO:0000256" key="1">
    <source>
        <dbReference type="SAM" id="MobiDB-lite"/>
    </source>
</evidence>
<dbReference type="Proteomes" id="UP000694563">
    <property type="component" value="Chromosome 5"/>
</dbReference>
<evidence type="ECO:0000313" key="2">
    <source>
        <dbReference type="Ensembl" id="ENSCUSP00005002490.1"/>
    </source>
</evidence>
<reference evidence="2" key="2">
    <citation type="submission" date="2025-05" db="UniProtKB">
        <authorList>
            <consortium name="Ensembl"/>
        </authorList>
    </citation>
    <scope>IDENTIFICATION</scope>
</reference>
<reference evidence="2" key="1">
    <citation type="submission" date="2020-10" db="EMBL/GenBank/DDBJ databases">
        <title>Catharus ustulatus (Swainson's thrush) genome, bCatUst1, primary haplotype v2.</title>
        <authorList>
            <person name="Delmore K."/>
            <person name="Vafadar M."/>
            <person name="Formenti G."/>
            <person name="Chow W."/>
            <person name="Pelan S."/>
            <person name="Howe K."/>
            <person name="Rhie A."/>
            <person name="Mountcastle J."/>
            <person name="Haase B."/>
            <person name="Fedrigo O."/>
            <person name="Jarvis E.D."/>
        </authorList>
    </citation>
    <scope>NUCLEOTIDE SEQUENCE [LARGE SCALE GENOMIC DNA]</scope>
</reference>
<dbReference type="AlphaFoldDB" id="A0A8C3TME9"/>
<organism evidence="2 3">
    <name type="scientific">Catharus ustulatus</name>
    <name type="common">Russet-backed thrush</name>
    <name type="synonym">Hylocichla ustulatus</name>
    <dbReference type="NCBI Taxonomy" id="91951"/>
    <lineage>
        <taxon>Eukaryota</taxon>
        <taxon>Metazoa</taxon>
        <taxon>Chordata</taxon>
        <taxon>Craniata</taxon>
        <taxon>Vertebrata</taxon>
        <taxon>Euteleostomi</taxon>
        <taxon>Archelosauria</taxon>
        <taxon>Archosauria</taxon>
        <taxon>Dinosauria</taxon>
        <taxon>Saurischia</taxon>
        <taxon>Theropoda</taxon>
        <taxon>Coelurosauria</taxon>
        <taxon>Aves</taxon>
        <taxon>Neognathae</taxon>
        <taxon>Neoaves</taxon>
        <taxon>Telluraves</taxon>
        <taxon>Australaves</taxon>
        <taxon>Passeriformes</taxon>
        <taxon>Turdidae</taxon>
        <taxon>Catharus</taxon>
    </lineage>
</organism>
<sequence length="44" mass="4978">MEIKEERSSDEAQQFLPSSQLDSLGEPQFTSKCTYSFYGAVQSK</sequence>
<evidence type="ECO:0000313" key="3">
    <source>
        <dbReference type="Proteomes" id="UP000694563"/>
    </source>
</evidence>
<proteinExistence type="predicted"/>
<name>A0A8C3TME9_CATUS</name>
<dbReference type="Ensembl" id="ENSCUST00005000832.1">
    <property type="protein sequence ID" value="ENSCUSP00005000791.1"/>
    <property type="gene ID" value="ENSCUSG00005000568.1"/>
</dbReference>
<feature type="compositionally biased region" description="Polar residues" evidence="1">
    <location>
        <begin position="11"/>
        <end position="27"/>
    </location>
</feature>
<keyword evidence="3" id="KW-1185">Reference proteome</keyword>
<feature type="region of interest" description="Disordered" evidence="1">
    <location>
        <begin position="1"/>
        <end position="27"/>
    </location>
</feature>